<evidence type="ECO:0000313" key="5">
    <source>
        <dbReference type="Proteomes" id="UP000292665"/>
    </source>
</evidence>
<reference evidence="2 4" key="1">
    <citation type="submission" date="2015-09" db="EMBL/GenBank/DDBJ databases">
        <authorList>
            <consortium name="Pathogen Informatics"/>
        </authorList>
    </citation>
    <scope>NUCLEOTIDE SEQUENCE [LARGE SCALE GENOMIC DNA]</scope>
    <source>
        <strain evidence="2 4">2789STDY5834841</strain>
    </source>
</reference>
<evidence type="ECO:0000313" key="4">
    <source>
        <dbReference type="Proteomes" id="UP000095787"/>
    </source>
</evidence>
<keyword evidence="1" id="KW-0472">Membrane</keyword>
<sequence>MKGILDSWGVDPFYLFVVMFIIQIVMIVLYVMLNTKYRRLQKSYVTFMRGKNGKNLEKSIFGKFDELDEIAELVRANEKEVKEISEKMKTHYQKVGIVKYDAFHEMGGELSFALTMLDENNNGWIFNAMHSREGCYTYIKEVVNGESYIELSSEEKECLEKAVYQEKYDLRDMEE</sequence>
<dbReference type="Proteomes" id="UP000292665">
    <property type="component" value="Unassembled WGS sequence"/>
</dbReference>
<dbReference type="AlphaFoldDB" id="A0A173XYL4"/>
<evidence type="ECO:0000313" key="3">
    <source>
        <dbReference type="EMBL" id="RYS79315.1"/>
    </source>
</evidence>
<dbReference type="GeneID" id="97330589"/>
<keyword evidence="1" id="KW-0812">Transmembrane</keyword>
<dbReference type="Pfam" id="PF14584">
    <property type="entry name" value="DUF4446"/>
    <property type="match status" value="1"/>
</dbReference>
<dbReference type="RefSeq" id="WP_004847669.1">
    <property type="nucleotide sequence ID" value="NZ_AP028249.1"/>
</dbReference>
<organism evidence="2 4">
    <name type="scientific">[Ruminococcus] torques</name>
    <dbReference type="NCBI Taxonomy" id="33039"/>
    <lineage>
        <taxon>Bacteria</taxon>
        <taxon>Bacillati</taxon>
        <taxon>Bacillota</taxon>
        <taxon>Clostridia</taxon>
        <taxon>Lachnospirales</taxon>
        <taxon>Lachnospiraceae</taxon>
        <taxon>Mediterraneibacter</taxon>
    </lineage>
</organism>
<gene>
    <name evidence="3" type="ORF">EAI93_08605</name>
    <name evidence="2" type="ORF">ERS852456_00259</name>
</gene>
<evidence type="ECO:0000256" key="1">
    <source>
        <dbReference type="SAM" id="Phobius"/>
    </source>
</evidence>
<keyword evidence="1" id="KW-1133">Transmembrane helix</keyword>
<protein>
    <submittedName>
        <fullName evidence="3">DUF4446 family protein</fullName>
    </submittedName>
</protein>
<accession>A0A173XYL4</accession>
<dbReference type="EMBL" id="RCYR01000015">
    <property type="protein sequence ID" value="RYS79315.1"/>
    <property type="molecule type" value="Genomic_DNA"/>
</dbReference>
<name>A0A173XYL4_9FIRM</name>
<reference evidence="3 5" key="2">
    <citation type="journal article" date="2019" name="Science, e1252229">
        <title>Invertible promoters mediate bacterial phase variation, antibiotic resistance, and host adaptation in the gut.</title>
        <authorList>
            <person name="Jiang X."/>
            <person name="Hall A.B."/>
            <person name="Arthur T.D."/>
            <person name="Plichta D.R."/>
            <person name="Covington C.T."/>
            <person name="Poyet M."/>
            <person name="Crothers J."/>
            <person name="Moses P.L."/>
            <person name="Tolonen A.C."/>
            <person name="Vlamakis H."/>
            <person name="Alm E.J."/>
            <person name="Xavier R.J."/>
        </authorList>
    </citation>
    <scope>NUCLEOTIDE SEQUENCE [LARGE SCALE GENOMIC DNA]</scope>
    <source>
        <strain evidence="5">aa_0143</strain>
        <strain evidence="3">Aa_0143</strain>
    </source>
</reference>
<evidence type="ECO:0000313" key="2">
    <source>
        <dbReference type="EMBL" id="CUN57101.1"/>
    </source>
</evidence>
<feature type="transmembrane region" description="Helical" evidence="1">
    <location>
        <begin position="12"/>
        <end position="33"/>
    </location>
</feature>
<dbReference type="InterPro" id="IPR027981">
    <property type="entry name" value="DUF4446"/>
</dbReference>
<dbReference type="EMBL" id="CYZO01000002">
    <property type="protein sequence ID" value="CUN57101.1"/>
    <property type="molecule type" value="Genomic_DNA"/>
</dbReference>
<proteinExistence type="predicted"/>
<dbReference type="Proteomes" id="UP000095787">
    <property type="component" value="Unassembled WGS sequence"/>
</dbReference>